<keyword evidence="13" id="KW-0479">Metal-binding</keyword>
<organism evidence="14 15">
    <name type="scientific">Microlunatus phosphovorus (strain ATCC 700054 / DSM 10555 / JCM 9379 / NBRC 101784 / NCIMB 13414 / VKM Ac-1990 / NM-1)</name>
    <dbReference type="NCBI Taxonomy" id="1032480"/>
    <lineage>
        <taxon>Bacteria</taxon>
        <taxon>Bacillati</taxon>
        <taxon>Actinomycetota</taxon>
        <taxon>Actinomycetes</taxon>
        <taxon>Propionibacteriales</taxon>
        <taxon>Propionibacteriaceae</taxon>
        <taxon>Microlunatus</taxon>
    </lineage>
</organism>
<dbReference type="EC" id="4.1.1.112" evidence="6"/>
<dbReference type="InterPro" id="IPR036704">
    <property type="entry name" value="RraA/RraA-like_sf"/>
</dbReference>
<comment type="similarity">
    <text evidence="3">Belongs to the class II aldolase/RraA-like family.</text>
</comment>
<feature type="binding site" evidence="13">
    <location>
        <position position="111"/>
    </location>
    <ligand>
        <name>substrate</name>
    </ligand>
</feature>
<dbReference type="PANTHER" id="PTHR33254:SF4">
    <property type="entry name" value="4-HYDROXY-4-METHYL-2-OXOGLUTARATE ALDOLASE 3-RELATED"/>
    <property type="match status" value="1"/>
</dbReference>
<dbReference type="Pfam" id="PF03737">
    <property type="entry name" value="RraA-like"/>
    <property type="match status" value="1"/>
</dbReference>
<proteinExistence type="inferred from homology"/>
<sequence>MTSPAPEHLRNLLFRLAGIDTTSLADAGRGVVGVLPAEIRPVRPGLRILGTAVTVEARDDLMPMLAGLRLAGPGDVLMVAGSSEHAVAGELFGTEALRRGMAGIVIDGYCRDTRTLATLELPVYSRGAVPSAPGASSAQPVVQVPITVGGVEVCPGDIVVGDEDGVVIAGAEAFASVIDMAEEIQQREQGLQRAIAAGESLFDHVDFDAHLARLQAGEPSKLSFS</sequence>
<evidence type="ECO:0000256" key="10">
    <source>
        <dbReference type="ARBA" id="ARBA00030169"/>
    </source>
</evidence>
<comment type="subunit">
    <text evidence="4">Homotrimer.</text>
</comment>
<evidence type="ECO:0000256" key="3">
    <source>
        <dbReference type="ARBA" id="ARBA00008621"/>
    </source>
</evidence>
<dbReference type="SUPFAM" id="SSF89562">
    <property type="entry name" value="RraA-like"/>
    <property type="match status" value="1"/>
</dbReference>
<evidence type="ECO:0000256" key="13">
    <source>
        <dbReference type="PIRSR" id="PIRSR605493-1"/>
    </source>
</evidence>
<evidence type="ECO:0000256" key="5">
    <source>
        <dbReference type="ARBA" id="ARBA00012213"/>
    </source>
</evidence>
<dbReference type="GO" id="GO:0008948">
    <property type="term" value="F:oxaloacetate decarboxylase activity"/>
    <property type="evidence" value="ECO:0007669"/>
    <property type="project" value="UniProtKB-EC"/>
</dbReference>
<evidence type="ECO:0000313" key="15">
    <source>
        <dbReference type="Proteomes" id="UP000007947"/>
    </source>
</evidence>
<name>F5XR79_MICPN</name>
<evidence type="ECO:0000256" key="4">
    <source>
        <dbReference type="ARBA" id="ARBA00011233"/>
    </source>
</evidence>
<comment type="catalytic activity">
    <reaction evidence="12">
        <text>oxaloacetate + H(+) = pyruvate + CO2</text>
        <dbReference type="Rhea" id="RHEA:15641"/>
        <dbReference type="ChEBI" id="CHEBI:15361"/>
        <dbReference type="ChEBI" id="CHEBI:15378"/>
        <dbReference type="ChEBI" id="CHEBI:16452"/>
        <dbReference type="ChEBI" id="CHEBI:16526"/>
        <dbReference type="EC" id="4.1.1.112"/>
    </reaction>
</comment>
<keyword evidence="15" id="KW-1185">Reference proteome</keyword>
<dbReference type="KEGG" id="mph:MLP_15550"/>
<evidence type="ECO:0000256" key="6">
    <source>
        <dbReference type="ARBA" id="ARBA00012947"/>
    </source>
</evidence>
<evidence type="ECO:0000256" key="2">
    <source>
        <dbReference type="ARBA" id="ARBA00001968"/>
    </source>
</evidence>
<protein>
    <recommendedName>
        <fullName evidence="7">Putative 4-hydroxy-4-methyl-2-oxoglutarate aldolase</fullName>
        <ecNumber evidence="6">4.1.1.112</ecNumber>
        <ecNumber evidence="5">4.1.3.17</ecNumber>
    </recommendedName>
    <alternativeName>
        <fullName evidence="11">Oxaloacetate decarboxylase</fullName>
    </alternativeName>
    <alternativeName>
        <fullName evidence="9">Regulator of ribonuclease activity homolog</fullName>
    </alternativeName>
    <alternativeName>
        <fullName evidence="10">RraA-like protein</fullName>
    </alternativeName>
</protein>
<dbReference type="PANTHER" id="PTHR33254">
    <property type="entry name" value="4-HYDROXY-4-METHYL-2-OXOGLUTARATE ALDOLASE 3-RELATED"/>
    <property type="match status" value="1"/>
</dbReference>
<dbReference type="AlphaFoldDB" id="F5XR79"/>
<keyword evidence="13" id="KW-0460">Magnesium</keyword>
<evidence type="ECO:0000256" key="12">
    <source>
        <dbReference type="ARBA" id="ARBA00047973"/>
    </source>
</evidence>
<dbReference type="CDD" id="cd16841">
    <property type="entry name" value="RraA_family"/>
    <property type="match status" value="1"/>
</dbReference>
<dbReference type="HOGENOM" id="CLU_072626_3_0_11"/>
<dbReference type="EMBL" id="AP012204">
    <property type="protein sequence ID" value="BAK34569.1"/>
    <property type="molecule type" value="Genomic_DNA"/>
</dbReference>
<dbReference type="eggNOG" id="COG0684">
    <property type="taxonomic scope" value="Bacteria"/>
</dbReference>
<evidence type="ECO:0000256" key="11">
    <source>
        <dbReference type="ARBA" id="ARBA00032305"/>
    </source>
</evidence>
<dbReference type="EC" id="4.1.3.17" evidence="5"/>
<dbReference type="GO" id="GO:0047443">
    <property type="term" value="F:4-hydroxy-4-methyl-2-oxoglutarate aldolase activity"/>
    <property type="evidence" value="ECO:0007669"/>
    <property type="project" value="UniProtKB-EC"/>
</dbReference>
<comment type="function">
    <text evidence="8">Catalyzes the aldol cleavage of 4-hydroxy-4-methyl-2-oxoglutarate (HMG) into 2 molecules of pyruvate. Also contains a secondary oxaloacetate (OAA) decarboxylase activity due to the common pyruvate enolate transition state formed following C-C bond cleavage in the retro-aldol and decarboxylation reactions.</text>
</comment>
<evidence type="ECO:0000256" key="7">
    <source>
        <dbReference type="ARBA" id="ARBA00016549"/>
    </source>
</evidence>
<reference evidence="14 15" key="1">
    <citation type="submission" date="2011-05" db="EMBL/GenBank/DDBJ databases">
        <title>Whole genome sequence of Microlunatus phosphovorus NM-1.</title>
        <authorList>
            <person name="Hosoyama A."/>
            <person name="Sasaki K."/>
            <person name="Harada T."/>
            <person name="Igarashi R."/>
            <person name="Kawakoshi A."/>
            <person name="Sasagawa M."/>
            <person name="Fukada J."/>
            <person name="Nakamura S."/>
            <person name="Katano Y."/>
            <person name="Hanada S."/>
            <person name="Kamagata Y."/>
            <person name="Nakamura N."/>
            <person name="Yamazaki S."/>
            <person name="Fujita N."/>
        </authorList>
    </citation>
    <scope>NUCLEOTIDE SEQUENCE [LARGE SCALE GENOMIC DNA]</scope>
    <source>
        <strain evidence="15">ATCC 700054 / DSM 10555 / JCM 9379 / NBRC 101784 / NCIMB 13414 / VKM Ac-1990 / NM-1</strain>
    </source>
</reference>
<gene>
    <name evidence="14" type="ordered locus">MLP_15550</name>
</gene>
<accession>F5XR79</accession>
<comment type="cofactor">
    <cofactor evidence="13">
        <name>Mg(2+)</name>
        <dbReference type="ChEBI" id="CHEBI:18420"/>
    </cofactor>
</comment>
<evidence type="ECO:0000313" key="14">
    <source>
        <dbReference type="EMBL" id="BAK34569.1"/>
    </source>
</evidence>
<comment type="cofactor">
    <cofactor evidence="2">
        <name>a divalent metal cation</name>
        <dbReference type="ChEBI" id="CHEBI:60240"/>
    </cofactor>
</comment>
<dbReference type="Gene3D" id="3.50.30.40">
    <property type="entry name" value="Ribonuclease E inhibitor RraA/RraA-like"/>
    <property type="match status" value="1"/>
</dbReference>
<evidence type="ECO:0000256" key="1">
    <source>
        <dbReference type="ARBA" id="ARBA00001342"/>
    </source>
</evidence>
<evidence type="ECO:0000256" key="9">
    <source>
        <dbReference type="ARBA" id="ARBA00029596"/>
    </source>
</evidence>
<comment type="catalytic activity">
    <reaction evidence="1">
        <text>4-hydroxy-4-methyl-2-oxoglutarate = 2 pyruvate</text>
        <dbReference type="Rhea" id="RHEA:22748"/>
        <dbReference type="ChEBI" id="CHEBI:15361"/>
        <dbReference type="ChEBI" id="CHEBI:58276"/>
        <dbReference type="EC" id="4.1.3.17"/>
    </reaction>
</comment>
<dbReference type="RefSeq" id="WP_013862452.1">
    <property type="nucleotide sequence ID" value="NC_015635.1"/>
</dbReference>
<dbReference type="InterPro" id="IPR005493">
    <property type="entry name" value="RraA/RraA-like"/>
</dbReference>
<dbReference type="Proteomes" id="UP000007947">
    <property type="component" value="Chromosome"/>
</dbReference>
<evidence type="ECO:0000256" key="8">
    <source>
        <dbReference type="ARBA" id="ARBA00025046"/>
    </source>
</evidence>
<dbReference type="GO" id="GO:0046872">
    <property type="term" value="F:metal ion binding"/>
    <property type="evidence" value="ECO:0007669"/>
    <property type="project" value="UniProtKB-KW"/>
</dbReference>
<feature type="binding site" evidence="13">
    <location>
        <position position="112"/>
    </location>
    <ligand>
        <name>Mg(2+)</name>
        <dbReference type="ChEBI" id="CHEBI:18420"/>
    </ligand>
</feature>
<dbReference type="STRING" id="1032480.MLP_15550"/>